<keyword evidence="5" id="KW-0460">Magnesium</keyword>
<dbReference type="Gene3D" id="1.10.150.300">
    <property type="entry name" value="TGS-like domain"/>
    <property type="match status" value="1"/>
</dbReference>
<dbReference type="InterPro" id="IPR013029">
    <property type="entry name" value="YchF_C"/>
</dbReference>
<dbReference type="InterPro" id="IPR004396">
    <property type="entry name" value="ATPase_YchF/OLA1"/>
</dbReference>
<dbReference type="CDD" id="cd04867">
    <property type="entry name" value="TGS_YchF_OLA1"/>
    <property type="match status" value="1"/>
</dbReference>
<dbReference type="InterPro" id="IPR027417">
    <property type="entry name" value="P-loop_NTPase"/>
</dbReference>
<keyword evidence="10" id="KW-1185">Reference proteome</keyword>
<dbReference type="SUPFAM" id="SSF52540">
    <property type="entry name" value="P-loop containing nucleoside triphosphate hydrolases"/>
    <property type="match status" value="1"/>
</dbReference>
<dbReference type="InterPro" id="IPR031167">
    <property type="entry name" value="G_OBG"/>
</dbReference>
<dbReference type="NCBIfam" id="TIGR00092">
    <property type="entry name" value="redox-regulated ATPase YchF"/>
    <property type="match status" value="1"/>
</dbReference>
<dbReference type="Pfam" id="PF01926">
    <property type="entry name" value="MMR_HSR1"/>
    <property type="match status" value="1"/>
</dbReference>
<evidence type="ECO:0000256" key="4">
    <source>
        <dbReference type="ARBA" id="ARBA00022840"/>
    </source>
</evidence>
<dbReference type="InterPro" id="IPR012675">
    <property type="entry name" value="Beta-grasp_dom_sf"/>
</dbReference>
<dbReference type="Gene3D" id="3.10.20.30">
    <property type="match status" value="1"/>
</dbReference>
<keyword evidence="4 6" id="KW-0067">ATP-binding</keyword>
<sequence length="359" mass="39726">MGFECGIVGLPNAGKSTLFNAITATSLAQTASYPFCTIDPNKGSVNVPDNRLEMLARLAGSKIIIPSQIRFVDIAGLVKGASQGEGLGNQFLGHIREVDVIVHVVRCFEENVEQPADPVSDVNVIETELLLADLQSIEKQLANKKKKRGEDPEMIALMEKTAAMLADGKILRREKFSPEEASLMKQLHLLTIKPAMYVGNVPENDASAPKNNKFAQKLDEFLRDRGEKSEYVCAQFEAESAVLDYESRKEFLQSIGLNDTKMSSLIRLGYELLNLRTFFTIGPKEAHAWTIKAGDNAAEAAGAIHSDFQRGFISAEVISYEDYEKHKTHAEIKAAGKLRTESRDYIVQDGDVILFRFNV</sequence>
<evidence type="ECO:0000256" key="1">
    <source>
        <dbReference type="ARBA" id="ARBA00001946"/>
    </source>
</evidence>
<feature type="domain" description="TGS" evidence="8">
    <location>
        <begin position="274"/>
        <end position="357"/>
    </location>
</feature>
<dbReference type="HAMAP" id="MF_00944">
    <property type="entry name" value="YchF_OLA1_ATPase"/>
    <property type="match status" value="1"/>
</dbReference>
<evidence type="ECO:0000313" key="10">
    <source>
        <dbReference type="Proteomes" id="UP001320209"/>
    </source>
</evidence>
<feature type="domain" description="OBG-type G" evidence="7">
    <location>
        <begin position="3"/>
        <end position="274"/>
    </location>
</feature>
<dbReference type="PRINTS" id="PR00326">
    <property type="entry name" value="GTP1OBG"/>
</dbReference>
<organism evidence="9 10">
    <name type="scientific">Candidatus Hydrogenosomobacter endosymbioticus</name>
    <dbReference type="NCBI Taxonomy" id="2558174"/>
    <lineage>
        <taxon>Bacteria</taxon>
        <taxon>Pseudomonadati</taxon>
        <taxon>Pseudomonadota</taxon>
        <taxon>Alphaproteobacteria</taxon>
        <taxon>Holosporales</taxon>
        <taxon>Holosporaceae</taxon>
        <taxon>Candidatus Hydrogenosomobacter</taxon>
    </lineage>
</organism>
<proteinExistence type="inferred from homology"/>
<gene>
    <name evidence="6 9" type="primary">ychF</name>
    <name evidence="9" type="ORF">HYD_7010</name>
</gene>
<accession>A0ABM7V9W1</accession>
<keyword evidence="2" id="KW-0479">Metal-binding</keyword>
<comment type="function">
    <text evidence="6">ATPase that binds to both the 70S ribosome and the 50S ribosomal subunit in a nucleotide-independent manner.</text>
</comment>
<dbReference type="SUPFAM" id="SSF81271">
    <property type="entry name" value="TGS-like"/>
    <property type="match status" value="1"/>
</dbReference>
<dbReference type="PANTHER" id="PTHR23305:SF18">
    <property type="entry name" value="OBG-TYPE G DOMAIN-CONTAINING PROTEIN"/>
    <property type="match status" value="1"/>
</dbReference>
<dbReference type="InterPro" id="IPR004095">
    <property type="entry name" value="TGS"/>
</dbReference>
<dbReference type="PROSITE" id="PS51710">
    <property type="entry name" value="G_OBG"/>
    <property type="match status" value="1"/>
</dbReference>
<evidence type="ECO:0000256" key="3">
    <source>
        <dbReference type="ARBA" id="ARBA00022741"/>
    </source>
</evidence>
<dbReference type="InterPro" id="IPR012676">
    <property type="entry name" value="TGS-like"/>
</dbReference>
<comment type="cofactor">
    <cofactor evidence="1">
        <name>Mg(2+)</name>
        <dbReference type="ChEBI" id="CHEBI:18420"/>
    </cofactor>
</comment>
<dbReference type="EMBL" id="AP025225">
    <property type="protein sequence ID" value="BDB96568.1"/>
    <property type="molecule type" value="Genomic_DNA"/>
</dbReference>
<dbReference type="PIRSF" id="PIRSF006641">
    <property type="entry name" value="CHP00092"/>
    <property type="match status" value="1"/>
</dbReference>
<dbReference type="InterPro" id="IPR023192">
    <property type="entry name" value="TGS-like_dom_sf"/>
</dbReference>
<dbReference type="PROSITE" id="PS51880">
    <property type="entry name" value="TGS"/>
    <property type="match status" value="1"/>
</dbReference>
<dbReference type="Proteomes" id="UP001320209">
    <property type="component" value="Chromosome"/>
</dbReference>
<dbReference type="RefSeq" id="WP_236865027.1">
    <property type="nucleotide sequence ID" value="NZ_AP025225.1"/>
</dbReference>
<evidence type="ECO:0000256" key="5">
    <source>
        <dbReference type="ARBA" id="ARBA00022842"/>
    </source>
</evidence>
<comment type="similarity">
    <text evidence="6">Belongs to the TRAFAC class OBG-HflX-like GTPase superfamily. OBG GTPase family. YchF/OLA1 subfamily.</text>
</comment>
<evidence type="ECO:0000256" key="6">
    <source>
        <dbReference type="HAMAP-Rule" id="MF_00944"/>
    </source>
</evidence>
<evidence type="ECO:0000259" key="8">
    <source>
        <dbReference type="PROSITE" id="PS51880"/>
    </source>
</evidence>
<evidence type="ECO:0000313" key="9">
    <source>
        <dbReference type="EMBL" id="BDB96568.1"/>
    </source>
</evidence>
<dbReference type="Pfam" id="PF06071">
    <property type="entry name" value="YchF-GTPase_C"/>
    <property type="match status" value="1"/>
</dbReference>
<reference evidence="9" key="1">
    <citation type="submission" date="2021-10" db="EMBL/GenBank/DDBJ databases">
        <title>Genome Sequence of The Candidatus Hydrogeosomobacter endosymbioticus, an Intracellular Bacterial Symbiont of the Anaerobic Ciliate GW7.</title>
        <authorList>
            <person name="Shiohama Y."/>
            <person name="Shinzato N."/>
        </authorList>
    </citation>
    <scope>NUCLEOTIDE SEQUENCE [LARGE SCALE GENOMIC DNA]</scope>
    <source>
        <strain evidence="9">200920</strain>
    </source>
</reference>
<dbReference type="CDD" id="cd01900">
    <property type="entry name" value="YchF"/>
    <property type="match status" value="1"/>
</dbReference>
<dbReference type="InterPro" id="IPR041706">
    <property type="entry name" value="YchF_N"/>
</dbReference>
<evidence type="ECO:0000256" key="2">
    <source>
        <dbReference type="ARBA" id="ARBA00022723"/>
    </source>
</evidence>
<evidence type="ECO:0000259" key="7">
    <source>
        <dbReference type="PROSITE" id="PS51710"/>
    </source>
</evidence>
<name>A0ABM7V9W1_9PROT</name>
<dbReference type="PANTHER" id="PTHR23305">
    <property type="entry name" value="OBG GTPASE FAMILY"/>
    <property type="match status" value="1"/>
</dbReference>
<keyword evidence="3 6" id="KW-0547">Nucleotide-binding</keyword>
<dbReference type="Gene3D" id="3.40.50.300">
    <property type="entry name" value="P-loop containing nucleotide triphosphate hydrolases"/>
    <property type="match status" value="1"/>
</dbReference>
<dbReference type="InterPro" id="IPR006073">
    <property type="entry name" value="GTP-bd"/>
</dbReference>
<feature type="binding site" evidence="6">
    <location>
        <begin position="12"/>
        <end position="17"/>
    </location>
    <ligand>
        <name>ATP</name>
        <dbReference type="ChEBI" id="CHEBI:30616"/>
    </ligand>
</feature>
<protein>
    <recommendedName>
        <fullName evidence="6">Ribosome-binding ATPase YchF</fullName>
    </recommendedName>
</protein>